<dbReference type="PANTHER" id="PTHR46492:SF1">
    <property type="entry name" value="DYNEIN AXONEMAL ASSEMBLY FACTOR 4"/>
    <property type="match status" value="1"/>
</dbReference>
<accession>A0A5K4FAY6</accession>
<dbReference type="GO" id="GO:0036158">
    <property type="term" value="P:outer dynein arm assembly"/>
    <property type="evidence" value="ECO:0007669"/>
    <property type="project" value="TreeGrafter"/>
</dbReference>
<accession>A0A5K4FFJ6</accession>
<dbReference type="ExpressionAtlas" id="A0A5K4FFJ6">
    <property type="expression patterns" value="baseline"/>
</dbReference>
<dbReference type="WBParaSite" id="Smp_344380.4">
    <property type="protein sequence ID" value="Smp_344380.4"/>
    <property type="gene ID" value="Smp_344380"/>
</dbReference>
<proteinExistence type="predicted"/>
<dbReference type="InParanoid" id="A0A5K4FFJ6"/>
<reference evidence="3 4" key="2">
    <citation type="submission" date="2019-11" db="UniProtKB">
        <authorList>
            <consortium name="WormBaseParasite"/>
        </authorList>
    </citation>
    <scope>IDENTIFICATION</scope>
    <source>
        <strain evidence="3 4">Puerto Rican</strain>
    </source>
</reference>
<dbReference type="SUPFAM" id="SSF48452">
    <property type="entry name" value="TPR-like"/>
    <property type="match status" value="1"/>
</dbReference>
<evidence type="ECO:0000313" key="3">
    <source>
        <dbReference type="WBParaSite" id="Smp_344380.1"/>
    </source>
</evidence>
<reference evidence="2" key="1">
    <citation type="journal article" date="2012" name="PLoS Negl. Trop. Dis.">
        <title>A systematically improved high quality genome and transcriptome of the human blood fluke Schistosoma mansoni.</title>
        <authorList>
            <person name="Protasio A.V."/>
            <person name="Tsai I.J."/>
            <person name="Babbage A."/>
            <person name="Nichol S."/>
            <person name="Hunt M."/>
            <person name="Aslett M.A."/>
            <person name="De Silva N."/>
            <person name="Velarde G.S."/>
            <person name="Anderson T.J."/>
            <person name="Clark R.C."/>
            <person name="Davidson C."/>
            <person name="Dillon G.P."/>
            <person name="Holroyd N.E."/>
            <person name="LoVerde P.T."/>
            <person name="Lloyd C."/>
            <person name="McQuillan J."/>
            <person name="Oliveira G."/>
            <person name="Otto T.D."/>
            <person name="Parker-Manuel S.J."/>
            <person name="Quail M.A."/>
            <person name="Wilson R.A."/>
            <person name="Zerlotini A."/>
            <person name="Dunne D.W."/>
            <person name="Berriman M."/>
        </authorList>
    </citation>
    <scope>NUCLEOTIDE SEQUENCE [LARGE SCALE GENOMIC DNA]</scope>
    <source>
        <strain evidence="2">Puerto Rican</strain>
    </source>
</reference>
<name>A0A5K4FFJ6_SCHMA</name>
<dbReference type="AlphaFoldDB" id="A0A5K4FFJ6"/>
<dbReference type="InterPro" id="IPR052004">
    <property type="entry name" value="Dynein_assembly_factor_4"/>
</dbReference>
<dbReference type="InterPro" id="IPR011990">
    <property type="entry name" value="TPR-like_helical_dom_sf"/>
</dbReference>
<dbReference type="InterPro" id="IPR008978">
    <property type="entry name" value="HSP20-like_chaperone"/>
</dbReference>
<dbReference type="WBParaSite" id="Smp_344380.1">
    <property type="protein sequence ID" value="Smp_344380.1"/>
    <property type="gene ID" value="Smp_344380"/>
</dbReference>
<organism evidence="4">
    <name type="scientific">Schistosoma mansoni</name>
    <name type="common">Blood fluke</name>
    <dbReference type="NCBI Taxonomy" id="6183"/>
    <lineage>
        <taxon>Eukaryota</taxon>
        <taxon>Metazoa</taxon>
        <taxon>Spiralia</taxon>
        <taxon>Lophotrochozoa</taxon>
        <taxon>Platyhelminthes</taxon>
        <taxon>Trematoda</taxon>
        <taxon>Digenea</taxon>
        <taxon>Strigeidida</taxon>
        <taxon>Schistosomatoidea</taxon>
        <taxon>Schistosomatidae</taxon>
        <taxon>Schistosoma</taxon>
    </lineage>
</organism>
<protein>
    <submittedName>
        <fullName evidence="4">CS domain-containing protein</fullName>
    </submittedName>
    <submittedName>
        <fullName evidence="3">TPR_REGION domain-containing protein</fullName>
    </submittedName>
</protein>
<dbReference type="Proteomes" id="UP000008854">
    <property type="component" value="Unassembled WGS sequence"/>
</dbReference>
<dbReference type="InterPro" id="IPR007052">
    <property type="entry name" value="CS_dom"/>
</dbReference>
<dbReference type="Pfam" id="PF04969">
    <property type="entry name" value="CS"/>
    <property type="match status" value="1"/>
</dbReference>
<evidence type="ECO:0000259" key="1">
    <source>
        <dbReference type="PROSITE" id="PS51203"/>
    </source>
</evidence>
<dbReference type="Gene3D" id="1.25.40.10">
    <property type="entry name" value="Tetratricopeptide repeat domain"/>
    <property type="match status" value="1"/>
</dbReference>
<feature type="domain" description="CS" evidence="1">
    <location>
        <begin position="3"/>
        <end position="87"/>
    </location>
</feature>
<dbReference type="SUPFAM" id="SSF49764">
    <property type="entry name" value="HSP20-like chaperones"/>
    <property type="match status" value="1"/>
</dbReference>
<sequence>MLINITNFRWCENLSDVDLIVPLHGISASNADTLITSQYVKVVVKPYIFECALYKPINVEESTLRLTNDVAEFNLKKSNAELWNQLILDDMKDRKRLLQIKQNAILEHQEREMKRAKANKEMDVRGKKYALEQIMKLENVSREKIRLEKEQASRQAINEFVNAFNKSSQEENEMQNKIAEARRFSKQYMMKTIGEENNMELNKDIQQRLAFIEKPIDLPVRTSSTIEVKFTPRVFPTPERESTKQAEDEWLNKQAEYRRKLLDRVVPDDLSMNELDPIWLRKKETGDYEAAVIAYTEAITQNPKLHSAYSNRAACHLQLRNYFKALEDSSMALDLCVPPVAQNLKSRVRAHIRRGAAFCNLQLYKEGLIEYRAAQKLQPDDDTIRTDIENLEKFVNQE</sequence>
<dbReference type="GO" id="GO:0036159">
    <property type="term" value="P:inner dynein arm assembly"/>
    <property type="evidence" value="ECO:0007669"/>
    <property type="project" value="TreeGrafter"/>
</dbReference>
<dbReference type="InterPro" id="IPR019734">
    <property type="entry name" value="TPR_rpt"/>
</dbReference>
<keyword evidence="2" id="KW-1185">Reference proteome</keyword>
<dbReference type="PANTHER" id="PTHR46492">
    <property type="entry name" value="DYNEIN ASSEMBLY FACTOR 4, AXONEMAL"/>
    <property type="match status" value="1"/>
</dbReference>
<dbReference type="PROSITE" id="PS51203">
    <property type="entry name" value="CS"/>
    <property type="match status" value="1"/>
</dbReference>
<dbReference type="STRING" id="6183.A0A5K4FFJ6"/>
<dbReference type="GO" id="GO:0003341">
    <property type="term" value="P:cilium movement"/>
    <property type="evidence" value="ECO:0007669"/>
    <property type="project" value="TreeGrafter"/>
</dbReference>
<dbReference type="SMART" id="SM00028">
    <property type="entry name" value="TPR"/>
    <property type="match status" value="2"/>
</dbReference>
<evidence type="ECO:0000313" key="4">
    <source>
        <dbReference type="WBParaSite" id="Smp_344380.4"/>
    </source>
</evidence>
<dbReference type="Gene3D" id="2.60.40.790">
    <property type="match status" value="1"/>
</dbReference>
<evidence type="ECO:0000313" key="2">
    <source>
        <dbReference type="Proteomes" id="UP000008854"/>
    </source>
</evidence>